<comment type="caution">
    <text evidence="2">The sequence shown here is derived from an EMBL/GenBank/DDBJ whole genome shotgun (WGS) entry which is preliminary data.</text>
</comment>
<evidence type="ECO:0000313" key="2">
    <source>
        <dbReference type="EMBL" id="PHH99866.1"/>
    </source>
</evidence>
<reference evidence="2 3" key="1">
    <citation type="submission" date="2017-06" db="EMBL/GenBank/DDBJ databases">
        <title>Draft genome sequence of Fusobacterium nucleatum subsp. polymorphum KCOM 1248 (=ChDC F113).</title>
        <authorList>
            <person name="Kook J.-K."/>
            <person name="Park S.-N."/>
            <person name="Lim Y.K."/>
            <person name="Roh H."/>
        </authorList>
    </citation>
    <scope>NUCLEOTIDE SEQUENCE [LARGE SCALE GENOMIC DNA]</scope>
    <source>
        <strain evidence="3">KCOM 1248 (ChDC F113)</strain>
    </source>
</reference>
<proteinExistence type="predicted"/>
<organism evidence="2 3">
    <name type="scientific">Fusobacterium nucleatum subsp. polymorphum</name>
    <name type="common">Fusobacterium polymorphum</name>
    <dbReference type="NCBI Taxonomy" id="76857"/>
    <lineage>
        <taxon>Bacteria</taxon>
        <taxon>Fusobacteriati</taxon>
        <taxon>Fusobacteriota</taxon>
        <taxon>Fusobacteriia</taxon>
        <taxon>Fusobacteriales</taxon>
        <taxon>Fusobacteriaceae</taxon>
        <taxon>Fusobacterium</taxon>
    </lineage>
</organism>
<dbReference type="AlphaFoldDB" id="A0A2C6B5P0"/>
<protein>
    <submittedName>
        <fullName evidence="2">Uncharacterized protein</fullName>
    </submittedName>
</protein>
<keyword evidence="1" id="KW-0175">Coiled coil</keyword>
<evidence type="ECO:0000313" key="3">
    <source>
        <dbReference type="Proteomes" id="UP000223525"/>
    </source>
</evidence>
<evidence type="ECO:0000256" key="1">
    <source>
        <dbReference type="SAM" id="Coils"/>
    </source>
</evidence>
<name>A0A2C6B5P0_FUSNP</name>
<dbReference type="Proteomes" id="UP000223525">
    <property type="component" value="Unassembled WGS sequence"/>
</dbReference>
<accession>A0A2C6B5P0</accession>
<dbReference type="RefSeq" id="WP_099003053.1">
    <property type="nucleotide sequence ID" value="NZ_CP077158.1"/>
</dbReference>
<feature type="coiled-coil region" evidence="1">
    <location>
        <begin position="350"/>
        <end position="384"/>
    </location>
</feature>
<dbReference type="EMBL" id="NIRK01000001">
    <property type="protein sequence ID" value="PHH99866.1"/>
    <property type="molecule type" value="Genomic_DNA"/>
</dbReference>
<gene>
    <name evidence="2" type="ORF">CA836_09540</name>
</gene>
<sequence length="456" mass="53182">MEIKMKIDSKSFVLNTLSQDASWITNKKIFFTLGHQLTQILVYLIDQYKYFEANNALRQDGSFYISNIDLQVYNTMNESQIQTLKKRGIEEGIFKISLEGIPVKSYYYLNFDKIAEIGATDKTNNELALEYFKKTTGVDIELQVNNEEDILNLNKLSYKELRFYCKRNNITYTGKHKTKNSLIELILEKQCPELLKADFSTVDDISSTSGQKNIHCGISVDEKISTSGQKNIHCEEIVSSEIQWTENRPLVEEISAHNQEQINQEQNTCHVHEKNKKDKKIENLFHELGINFTDTNESSCLLILDKFEGNKILLEKYLISIYNQLKKLTNIKNLPALFSKKLKEIDYSLINKIKKENKNNIEKILEEQKKIKDEERSIENTNNMDKIIDNFLSLDKEIQENVVNLAEQNYLKENSVINIEMLKAIKKNTYRTYLKMIYFKLLEIIKKNNIKVGETA</sequence>